<organism evidence="2 3">
    <name type="scientific">Sorangium cellulosum</name>
    <name type="common">Polyangium cellulosum</name>
    <dbReference type="NCBI Taxonomy" id="56"/>
    <lineage>
        <taxon>Bacteria</taxon>
        <taxon>Pseudomonadati</taxon>
        <taxon>Myxococcota</taxon>
        <taxon>Polyangia</taxon>
        <taxon>Polyangiales</taxon>
        <taxon>Polyangiaceae</taxon>
        <taxon>Sorangium</taxon>
    </lineage>
</organism>
<accession>A0A2L0ET58</accession>
<gene>
    <name evidence="2" type="ORF">SOCE26_039190</name>
</gene>
<dbReference type="OrthoDB" id="583431at2"/>
<dbReference type="RefSeq" id="WP_104981296.1">
    <property type="nucleotide sequence ID" value="NZ_CP012673.1"/>
</dbReference>
<dbReference type="Proteomes" id="UP000238348">
    <property type="component" value="Chromosome"/>
</dbReference>
<feature type="region of interest" description="Disordered" evidence="1">
    <location>
        <begin position="1"/>
        <end position="22"/>
    </location>
</feature>
<proteinExistence type="predicted"/>
<protein>
    <submittedName>
        <fullName evidence="2">Uncharacterized protein</fullName>
    </submittedName>
</protein>
<dbReference type="EMBL" id="CP012673">
    <property type="protein sequence ID" value="AUX42486.1"/>
    <property type="molecule type" value="Genomic_DNA"/>
</dbReference>
<sequence>MMMMSFESNACTPPEPSTPRRSAETLDHVIERLDEIAERSVQEETRFGYFAALYRRVTAAVRHEVRTGFFLDGPRMERFDVAFANRYFDALDRYRAHPGDPGVARSWRVAFDACARPELTILQHLYLGLDAHLILDLGVAAAETCPGAKIHDLRRDFLKINDIVASLMREVDRDVGRASRWVGAFDSVAGGAWAAANNVALRSAREIAWSAALKLARLDPADRGPVIERLDALAAYLAAQIAEPNVGVRLLVREVREREVDQPANITRVLQGRKA</sequence>
<evidence type="ECO:0000313" key="2">
    <source>
        <dbReference type="EMBL" id="AUX42486.1"/>
    </source>
</evidence>
<reference evidence="2 3" key="1">
    <citation type="submission" date="2015-09" db="EMBL/GenBank/DDBJ databases">
        <title>Sorangium comparison.</title>
        <authorList>
            <person name="Zaburannyi N."/>
            <person name="Bunk B."/>
            <person name="Overmann J."/>
            <person name="Mueller R."/>
        </authorList>
    </citation>
    <scope>NUCLEOTIDE SEQUENCE [LARGE SCALE GENOMIC DNA]</scope>
    <source>
        <strain evidence="2 3">So ce26</strain>
    </source>
</reference>
<name>A0A2L0ET58_SORCE</name>
<evidence type="ECO:0000256" key="1">
    <source>
        <dbReference type="SAM" id="MobiDB-lite"/>
    </source>
</evidence>
<feature type="compositionally biased region" description="Polar residues" evidence="1">
    <location>
        <begin position="1"/>
        <end position="11"/>
    </location>
</feature>
<dbReference type="AlphaFoldDB" id="A0A2L0ET58"/>
<dbReference type="InterPro" id="IPR046037">
    <property type="entry name" value="DUF5995"/>
</dbReference>
<evidence type="ECO:0000313" key="3">
    <source>
        <dbReference type="Proteomes" id="UP000238348"/>
    </source>
</evidence>
<dbReference type="Pfam" id="PF19458">
    <property type="entry name" value="DUF5995"/>
    <property type="match status" value="1"/>
</dbReference>